<proteinExistence type="predicted"/>
<dbReference type="AlphaFoldDB" id="A0A8J6G980"/>
<dbReference type="PANTHER" id="PTHR13164">
    <property type="entry name" value="CALICYLIN BINDING PROTEIN"/>
    <property type="match status" value="1"/>
</dbReference>
<dbReference type="Pfam" id="PF04969">
    <property type="entry name" value="CS"/>
    <property type="match status" value="1"/>
</dbReference>
<comment type="subcellular location">
    <subcellularLocation>
        <location evidence="2">Cytoplasm</location>
    </subcellularLocation>
    <subcellularLocation>
        <location evidence="1">Nucleus</location>
    </subcellularLocation>
</comment>
<evidence type="ECO:0000256" key="2">
    <source>
        <dbReference type="ARBA" id="ARBA00004496"/>
    </source>
</evidence>
<dbReference type="GO" id="GO:0044548">
    <property type="term" value="F:S100 protein binding"/>
    <property type="evidence" value="ECO:0007669"/>
    <property type="project" value="InterPro"/>
</dbReference>
<feature type="domain" description="SGS" evidence="11">
    <location>
        <begin position="353"/>
        <end position="430"/>
    </location>
</feature>
<keyword evidence="5" id="KW-0597">Phosphoprotein</keyword>
<evidence type="ECO:0000256" key="7">
    <source>
        <dbReference type="ARBA" id="ARBA00022990"/>
    </source>
</evidence>
<dbReference type="InterPro" id="IPR052289">
    <property type="entry name" value="Calcyclin-binding_UBL-bridge"/>
</dbReference>
<evidence type="ECO:0000256" key="8">
    <source>
        <dbReference type="ARBA" id="ARBA00023242"/>
    </source>
</evidence>
<evidence type="ECO:0000256" key="3">
    <source>
        <dbReference type="ARBA" id="ARBA00015702"/>
    </source>
</evidence>
<dbReference type="PROSITE" id="PS51048">
    <property type="entry name" value="SGS"/>
    <property type="match status" value="1"/>
</dbReference>
<keyword evidence="8" id="KW-0539">Nucleus</keyword>
<reference evidence="13" key="1">
    <citation type="submission" date="2020-03" db="EMBL/GenBank/DDBJ databases">
        <title>Studies in the Genomics of Life Span.</title>
        <authorList>
            <person name="Glass D."/>
        </authorList>
    </citation>
    <scope>NUCLEOTIDE SEQUENCE</scope>
    <source>
        <strain evidence="13">LTLLF</strain>
        <tissue evidence="13">Muscle</tissue>
    </source>
</reference>
<dbReference type="EMBL" id="JAATJU010023977">
    <property type="protein sequence ID" value="KAH0506656.1"/>
    <property type="molecule type" value="Genomic_DNA"/>
</dbReference>
<dbReference type="Proteomes" id="UP000710432">
    <property type="component" value="Unassembled WGS sequence"/>
</dbReference>
<sequence>MVSSRSLQFITVILMVPTKKLKKYEKEYQAMRENQLQQEDPMDRYKRENRRLQEASMRLEQENDDLAHELVTSKIALRNDLDQAEDKADVLNKELLLTKQRLVETEEEKRKQEEETAQICSQLSTRLEKQQAVSKEELEAVKGKMMACKHCSDIFSKEGALKPASVSGEDQGIEADDEKDSLKKQLREMELELAQTKLQLVEAKCKIQLQKDLEDVKVVLEKCTRKRVRDALTSEKSKIETEIKNKMQQKSQKKPELDSEKPAAVVAPLTTGYTVKISNYGWDQSDKFVKIYITLTGVHQVPTENVQVHFTERSFDLLVKNLNGKNYSMIVNNLLKPISVESSSKKVKTDTVIILCRKKAENTRWDYLTQVEKECKEKEKPSYDAETDPSEGLMNVLKKIYEDGDDDMKRTINKAWVESREKQAREDTEF</sequence>
<dbReference type="InterPro" id="IPR015120">
    <property type="entry name" value="Siah-Interact_N"/>
</dbReference>
<evidence type="ECO:0000313" key="14">
    <source>
        <dbReference type="Proteomes" id="UP000710432"/>
    </source>
</evidence>
<dbReference type="SUPFAM" id="SSF140106">
    <property type="entry name" value="Calcyclin-binding protein-like"/>
    <property type="match status" value="1"/>
</dbReference>
<comment type="caution">
    <text evidence="13">The sequence shown here is derived from an EMBL/GenBank/DDBJ whole genome shotgun (WGS) entry which is preliminary data.</text>
</comment>
<dbReference type="InterPro" id="IPR037201">
    <property type="entry name" value="CacyBP_N"/>
</dbReference>
<keyword evidence="4" id="KW-0963">Cytoplasm</keyword>
<feature type="domain" description="CS" evidence="12">
    <location>
        <begin position="275"/>
        <end position="369"/>
    </location>
</feature>
<dbReference type="InterPro" id="IPR007699">
    <property type="entry name" value="SGS_dom"/>
</dbReference>
<protein>
    <recommendedName>
        <fullName evidence="3">Calcyclin-binding protein</fullName>
    </recommendedName>
</protein>
<evidence type="ECO:0000313" key="13">
    <source>
        <dbReference type="EMBL" id="KAH0506656.1"/>
    </source>
</evidence>
<dbReference type="FunFam" id="2.60.40.790:FF:000006">
    <property type="entry name" value="calcyclin-binding protein-like"/>
    <property type="match status" value="1"/>
</dbReference>
<evidence type="ECO:0000256" key="5">
    <source>
        <dbReference type="ARBA" id="ARBA00022553"/>
    </source>
</evidence>
<dbReference type="Pfam" id="PF09032">
    <property type="entry name" value="Siah-Interact_N"/>
    <property type="match status" value="1"/>
</dbReference>
<dbReference type="PROSITE" id="PS51203">
    <property type="entry name" value="CS"/>
    <property type="match status" value="1"/>
</dbReference>
<dbReference type="SUPFAM" id="SSF49764">
    <property type="entry name" value="HSP20-like chaperones"/>
    <property type="match status" value="1"/>
</dbReference>
<dbReference type="InterPro" id="IPR007052">
    <property type="entry name" value="CS_dom"/>
</dbReference>
<feature type="coiled-coil region" evidence="10">
    <location>
        <begin position="172"/>
        <end position="249"/>
    </location>
</feature>
<accession>A0A8J6G980</accession>
<dbReference type="FunFam" id="4.10.860.10:FF:000006">
    <property type="entry name" value="calcyclin-binding protein-like"/>
    <property type="match status" value="1"/>
</dbReference>
<evidence type="ECO:0000259" key="11">
    <source>
        <dbReference type="PROSITE" id="PS51048"/>
    </source>
</evidence>
<dbReference type="Gene3D" id="2.60.40.790">
    <property type="match status" value="1"/>
</dbReference>
<dbReference type="CDD" id="cd06468">
    <property type="entry name" value="p23_CacyBP"/>
    <property type="match status" value="1"/>
</dbReference>
<dbReference type="GO" id="GO:0031625">
    <property type="term" value="F:ubiquitin protein ligase binding"/>
    <property type="evidence" value="ECO:0007669"/>
    <property type="project" value="InterPro"/>
</dbReference>
<gene>
    <name evidence="13" type="ORF">LTLLF_105265</name>
</gene>
<dbReference type="Gene3D" id="4.10.860.10">
    <property type="entry name" value="UVR domain"/>
    <property type="match status" value="1"/>
</dbReference>
<feature type="coiled-coil region" evidence="10">
    <location>
        <begin position="42"/>
        <end position="122"/>
    </location>
</feature>
<dbReference type="InterPro" id="IPR037893">
    <property type="entry name" value="CS_CacyBP"/>
</dbReference>
<dbReference type="PANTHER" id="PTHR13164:SF3">
    <property type="entry name" value="CALCYCLIN-BINDING PROTEIN"/>
    <property type="match status" value="1"/>
</dbReference>
<organism evidence="13 14">
    <name type="scientific">Microtus ochrogaster</name>
    <name type="common">Prairie vole</name>
    <dbReference type="NCBI Taxonomy" id="79684"/>
    <lineage>
        <taxon>Eukaryota</taxon>
        <taxon>Metazoa</taxon>
        <taxon>Chordata</taxon>
        <taxon>Craniata</taxon>
        <taxon>Vertebrata</taxon>
        <taxon>Euteleostomi</taxon>
        <taxon>Mammalia</taxon>
        <taxon>Eutheria</taxon>
        <taxon>Euarchontoglires</taxon>
        <taxon>Glires</taxon>
        <taxon>Rodentia</taxon>
        <taxon>Myomorpha</taxon>
        <taxon>Muroidea</taxon>
        <taxon>Cricetidae</taxon>
        <taxon>Arvicolinae</taxon>
        <taxon>Microtus</taxon>
    </lineage>
</organism>
<evidence type="ECO:0000256" key="10">
    <source>
        <dbReference type="SAM" id="Coils"/>
    </source>
</evidence>
<keyword evidence="6" id="KW-0833">Ubl conjugation pathway</keyword>
<evidence type="ECO:0000259" key="12">
    <source>
        <dbReference type="PROSITE" id="PS51203"/>
    </source>
</evidence>
<dbReference type="GO" id="GO:0005737">
    <property type="term" value="C:cytoplasm"/>
    <property type="evidence" value="ECO:0007669"/>
    <property type="project" value="UniProtKB-SubCell"/>
</dbReference>
<dbReference type="GO" id="GO:0015631">
    <property type="term" value="F:tubulin binding"/>
    <property type="evidence" value="ECO:0007669"/>
    <property type="project" value="InterPro"/>
</dbReference>
<evidence type="ECO:0000256" key="9">
    <source>
        <dbReference type="ARBA" id="ARBA00025145"/>
    </source>
</evidence>
<dbReference type="Pfam" id="PF05002">
    <property type="entry name" value="SGS"/>
    <property type="match status" value="1"/>
</dbReference>
<dbReference type="InterPro" id="IPR008978">
    <property type="entry name" value="HSP20-like_chaperone"/>
</dbReference>
<evidence type="ECO:0000256" key="1">
    <source>
        <dbReference type="ARBA" id="ARBA00004123"/>
    </source>
</evidence>
<comment type="function">
    <text evidence="9">May be involved in calcium-dependent ubiquitination and subsequent proteasomal degradation of target proteins. Probably serves as a molecular bridge in ubiquitin E3 complexes. Participates in the ubiquitin-mediated degradation of beta-catenin (CTNNB1).</text>
</comment>
<evidence type="ECO:0000256" key="6">
    <source>
        <dbReference type="ARBA" id="ARBA00022786"/>
    </source>
</evidence>
<evidence type="ECO:0000256" key="4">
    <source>
        <dbReference type="ARBA" id="ARBA00022490"/>
    </source>
</evidence>
<name>A0A8J6G980_MICOH</name>
<dbReference type="GO" id="GO:0005634">
    <property type="term" value="C:nucleus"/>
    <property type="evidence" value="ECO:0007669"/>
    <property type="project" value="UniProtKB-SubCell"/>
</dbReference>
<dbReference type="GO" id="GO:0007507">
    <property type="term" value="P:heart development"/>
    <property type="evidence" value="ECO:0007669"/>
    <property type="project" value="TreeGrafter"/>
</dbReference>
<keyword evidence="10" id="KW-0175">Coiled coil</keyword>
<keyword evidence="7" id="KW-0007">Acetylation</keyword>